<dbReference type="Proteomes" id="UP000564885">
    <property type="component" value="Unassembled WGS sequence"/>
</dbReference>
<gene>
    <name evidence="1" type="ORF">HJG44_10800</name>
</gene>
<proteinExistence type="predicted"/>
<accession>A0A849I589</accession>
<comment type="caution">
    <text evidence="1">The sequence shown here is derived from an EMBL/GenBank/DDBJ whole genome shotgun (WGS) entry which is preliminary data.</text>
</comment>
<dbReference type="Pfam" id="PF05534">
    <property type="entry name" value="HicB"/>
    <property type="match status" value="1"/>
</dbReference>
<keyword evidence="2" id="KW-1185">Reference proteome</keyword>
<dbReference type="InterPro" id="IPR010985">
    <property type="entry name" value="Ribbon_hlx_hlx"/>
</dbReference>
<dbReference type="GO" id="GO:0006355">
    <property type="term" value="P:regulation of DNA-templated transcription"/>
    <property type="evidence" value="ECO:0007669"/>
    <property type="project" value="InterPro"/>
</dbReference>
<name>A0A849I589_9HYPH</name>
<reference evidence="1 2" key="1">
    <citation type="submission" date="2020-04" db="EMBL/GenBank/DDBJ databases">
        <title>Enterovirga sp. isolate from soil.</title>
        <authorList>
            <person name="Chea S."/>
            <person name="Kim D.-U."/>
        </authorList>
    </citation>
    <scope>NUCLEOTIDE SEQUENCE [LARGE SCALE GENOMIC DNA]</scope>
    <source>
        <strain evidence="1 2">DB1703</strain>
    </source>
</reference>
<protein>
    <submittedName>
        <fullName evidence="1">Type II toxin-antitoxin system HicB family antitoxin</fullName>
    </submittedName>
</protein>
<dbReference type="SUPFAM" id="SSF143100">
    <property type="entry name" value="TTHA1013/TTHA0281-like"/>
    <property type="match status" value="1"/>
</dbReference>
<dbReference type="InterPro" id="IPR035069">
    <property type="entry name" value="TTHA1013/TTHA0281-like"/>
</dbReference>
<dbReference type="EMBL" id="JABEPP010000003">
    <property type="protein sequence ID" value="NNM72864.1"/>
    <property type="molecule type" value="Genomic_DNA"/>
</dbReference>
<evidence type="ECO:0000313" key="2">
    <source>
        <dbReference type="Proteomes" id="UP000564885"/>
    </source>
</evidence>
<organism evidence="1 2">
    <name type="scientific">Enterovirga aerilata</name>
    <dbReference type="NCBI Taxonomy" id="2730920"/>
    <lineage>
        <taxon>Bacteria</taxon>
        <taxon>Pseudomonadati</taxon>
        <taxon>Pseudomonadota</taxon>
        <taxon>Alphaproteobacteria</taxon>
        <taxon>Hyphomicrobiales</taxon>
        <taxon>Methylobacteriaceae</taxon>
        <taxon>Enterovirga</taxon>
    </lineage>
</organism>
<evidence type="ECO:0000313" key="1">
    <source>
        <dbReference type="EMBL" id="NNM72864.1"/>
    </source>
</evidence>
<dbReference type="SUPFAM" id="SSF47598">
    <property type="entry name" value="Ribbon-helix-helix"/>
    <property type="match status" value="1"/>
</dbReference>
<sequence length="111" mass="12147">MKNVIDIDGYKAVLAFDPEIGTFRGEFVGLNGGADFYAASVEELRAEGRKSLRVFLDMCREKGIEPRRAFSGRFNLRLDPKTHEAAVVAAAAENKSLNEWVADVIENAAAA</sequence>
<dbReference type="AlphaFoldDB" id="A0A849I589"/>
<dbReference type="RefSeq" id="WP_171218385.1">
    <property type="nucleotide sequence ID" value="NZ_JABEPP010000003.1"/>
</dbReference>
<dbReference type="InterPro" id="IPR008651">
    <property type="entry name" value="Uncharacterised_HicB"/>
</dbReference>